<dbReference type="InterPro" id="IPR004797">
    <property type="entry name" value="Competence_ComEC/Rec2"/>
</dbReference>
<dbReference type="NCBIfam" id="TIGR00360">
    <property type="entry name" value="ComEC_N-term"/>
    <property type="match status" value="1"/>
</dbReference>
<dbReference type="SUPFAM" id="SSF56281">
    <property type="entry name" value="Metallo-hydrolase/oxidoreductase"/>
    <property type="match status" value="1"/>
</dbReference>
<feature type="domain" description="DUF4131" evidence="9">
    <location>
        <begin position="6"/>
        <end position="127"/>
    </location>
</feature>
<keyword evidence="5 6" id="KW-0472">Membrane</keyword>
<feature type="domain" description="ComEC/Rec2-related protein" evidence="7">
    <location>
        <begin position="173"/>
        <end position="436"/>
    </location>
</feature>
<keyword evidence="13" id="KW-1185">Reference proteome</keyword>
<evidence type="ECO:0000313" key="11">
    <source>
        <dbReference type="EMBL" id="TCS68092.1"/>
    </source>
</evidence>
<dbReference type="RefSeq" id="WP_116441908.1">
    <property type="nucleotide sequence ID" value="NZ_BHEO01000008.1"/>
</dbReference>
<feature type="domain" description="Metallo-beta-lactamase" evidence="8">
    <location>
        <begin position="524"/>
        <end position="650"/>
    </location>
</feature>
<evidence type="ECO:0000256" key="2">
    <source>
        <dbReference type="ARBA" id="ARBA00022475"/>
    </source>
</evidence>
<comment type="subcellular location">
    <subcellularLocation>
        <location evidence="1">Cell membrane</location>
        <topology evidence="1">Multi-pass membrane protein</topology>
    </subcellularLocation>
</comment>
<feature type="transmembrane region" description="Helical" evidence="6">
    <location>
        <begin position="194"/>
        <end position="216"/>
    </location>
</feature>
<dbReference type="InterPro" id="IPR052159">
    <property type="entry name" value="Competence_DNA_uptake"/>
</dbReference>
<evidence type="ECO:0000259" key="7">
    <source>
        <dbReference type="Pfam" id="PF03772"/>
    </source>
</evidence>
<dbReference type="InterPro" id="IPR035681">
    <property type="entry name" value="ComA-like_MBL"/>
</dbReference>
<evidence type="ECO:0000259" key="9">
    <source>
        <dbReference type="Pfam" id="PF13567"/>
    </source>
</evidence>
<dbReference type="EMBL" id="SLZV01000011">
    <property type="protein sequence ID" value="TCS68092.1"/>
    <property type="molecule type" value="Genomic_DNA"/>
</dbReference>
<evidence type="ECO:0000256" key="4">
    <source>
        <dbReference type="ARBA" id="ARBA00022989"/>
    </source>
</evidence>
<dbReference type="GO" id="GO:0030420">
    <property type="term" value="P:establishment of competence for transformation"/>
    <property type="evidence" value="ECO:0007669"/>
    <property type="project" value="InterPro"/>
</dbReference>
<dbReference type="AlphaFoldDB" id="A0A4V2UQ07"/>
<evidence type="ECO:0000313" key="12">
    <source>
        <dbReference type="Proteomes" id="UP000294613"/>
    </source>
</evidence>
<dbReference type="Proteomes" id="UP000294613">
    <property type="component" value="Unassembled WGS sequence"/>
</dbReference>
<dbReference type="Gene3D" id="3.60.15.10">
    <property type="entry name" value="Ribonuclease Z/Hydroxyacylglutathione hydrolase-like"/>
    <property type="match status" value="1"/>
</dbReference>
<accession>A0A4V2UQ07</accession>
<feature type="transmembrane region" description="Helical" evidence="6">
    <location>
        <begin position="349"/>
        <end position="376"/>
    </location>
</feature>
<evidence type="ECO:0000256" key="3">
    <source>
        <dbReference type="ARBA" id="ARBA00022692"/>
    </source>
</evidence>
<keyword evidence="2" id="KW-1003">Cell membrane</keyword>
<sequence>MRKKPLCLLCIFFLLLRLAATLIMGKTMDNPAFPSSTTIQIEGTVLQKSITSKQQILTIGNLEKQSRQKKKQYIEKEKIVIYDDSFRKVKIGDRICVKGDGETFEEARNPGNFDQREYYRKKHTTGFLWAKEILVTERAKVSLEEMLFRMRQRSREVFEHCLGKKNGGILAAMVLGEKAGMDPEVKELYQKSGISHLLAISGLHISLIGNAFYQWLRKGGCSFCIAGITSAVVLGGYACMTGMSVSTQRAFFMFLLRIGADAAGRVYDLPTALAVAAAWIAAENPDDLTDAAFLLSFGAILGIVLLCPIFQEIFAGKKKWLQTLSGSLAITVMLHPILSFFYYEISLYAIFLNLLVIPLMSWILGTAIIGLFLAVLWMPGGSLVLKSSGFLLEGYELLCRMFLRLPNAVVVTGKPEIWKIVIYYCLLFAFVMWWRRKIIEKKMEEKKGKWKKEVQNRVWNWKQKVGSVLWITGLALILIIEIGKEELEVTFLDVGQGDGIFLQTDTGLTCMIDGGSTDIKQVGKYRIEPFLKSKGVRKLDYVFVTHGDQDHLNGIVELMERQAYGISIDTLVLPRKDVWDDTLWQLAYRADMQGVAVVAMHEGESVEDARISIECIHPAENSEADPGNASSLVLKVTCQNVKLLLTGDVEGKGEEELVDRFSEEIFLLKVAHHGSKNSTRELFLEQVKPKYAIISAGRNNSYGHPNQETIQRLKQSGVKIYSTQDNGAICFRIDDGKGYLSGWK</sequence>
<dbReference type="InterPro" id="IPR001279">
    <property type="entry name" value="Metallo-B-lactamas"/>
</dbReference>
<feature type="transmembrane region" description="Helical" evidence="6">
    <location>
        <begin position="417"/>
        <end position="434"/>
    </location>
</feature>
<feature type="transmembrane region" description="Helical" evidence="6">
    <location>
        <begin position="465"/>
        <end position="483"/>
    </location>
</feature>
<dbReference type="InterPro" id="IPR025405">
    <property type="entry name" value="DUF4131"/>
</dbReference>
<reference evidence="10 13" key="1">
    <citation type="journal article" date="2018" name="Int. J. Syst. Evol. Microbiol.">
        <title>Draft Genome Sequence of Faecalimonas umbilicata JCM 30896T, an Acetate-Producing Bacterium Isolated from Human Feces.</title>
        <authorList>
            <person name="Sakamoto M."/>
            <person name="Ikeyama N."/>
            <person name="Yuki M."/>
            <person name="Ohkuma M."/>
        </authorList>
    </citation>
    <scope>NUCLEOTIDE SEQUENCE [LARGE SCALE GENOMIC DNA]</scope>
    <source>
        <strain evidence="10 13">EGH7</strain>
    </source>
</reference>
<dbReference type="InterPro" id="IPR036866">
    <property type="entry name" value="RibonucZ/Hydroxyglut_hydro"/>
</dbReference>
<dbReference type="PANTHER" id="PTHR30619">
    <property type="entry name" value="DNA INTERNALIZATION/COMPETENCE PROTEIN COMEC/REC2"/>
    <property type="match status" value="1"/>
</dbReference>
<dbReference type="EMBL" id="BHEO01000008">
    <property type="protein sequence ID" value="GBU05620.1"/>
    <property type="molecule type" value="Genomic_DNA"/>
</dbReference>
<proteinExistence type="predicted"/>
<dbReference type="InterPro" id="IPR004477">
    <property type="entry name" value="ComEC_N"/>
</dbReference>
<organism evidence="11 12">
    <name type="scientific">Faecalimonas umbilicata</name>
    <dbReference type="NCBI Taxonomy" id="1912855"/>
    <lineage>
        <taxon>Bacteria</taxon>
        <taxon>Bacillati</taxon>
        <taxon>Bacillota</taxon>
        <taxon>Clostridia</taxon>
        <taxon>Lachnospirales</taxon>
        <taxon>Lachnospiraceae</taxon>
        <taxon>Faecalimonas</taxon>
    </lineage>
</organism>
<gene>
    <name evidence="11" type="ORF">EDD74_11137</name>
    <name evidence="10" type="ORF">FAEUMB_21610</name>
</gene>
<feature type="transmembrane region" description="Helical" evidence="6">
    <location>
        <begin position="323"/>
        <end position="343"/>
    </location>
</feature>
<protein>
    <submittedName>
        <fullName evidence="10 11">Competence protein ComEC</fullName>
    </submittedName>
</protein>
<comment type="caution">
    <text evidence="11">The sequence shown here is derived from an EMBL/GenBank/DDBJ whole genome shotgun (WGS) entry which is preliminary data.</text>
</comment>
<dbReference type="Pfam" id="PF12706">
    <property type="entry name" value="Lactamase_B_2"/>
    <property type="match status" value="1"/>
</dbReference>
<evidence type="ECO:0000256" key="1">
    <source>
        <dbReference type="ARBA" id="ARBA00004651"/>
    </source>
</evidence>
<dbReference type="Pfam" id="PF03772">
    <property type="entry name" value="Competence"/>
    <property type="match status" value="1"/>
</dbReference>
<dbReference type="Proteomes" id="UP000702954">
    <property type="component" value="Unassembled WGS sequence"/>
</dbReference>
<evidence type="ECO:0000256" key="5">
    <source>
        <dbReference type="ARBA" id="ARBA00023136"/>
    </source>
</evidence>
<dbReference type="GO" id="GO:0005886">
    <property type="term" value="C:plasma membrane"/>
    <property type="evidence" value="ECO:0007669"/>
    <property type="project" value="UniProtKB-SubCell"/>
</dbReference>
<keyword evidence="4 6" id="KW-1133">Transmembrane helix</keyword>
<feature type="transmembrane region" description="Helical" evidence="6">
    <location>
        <begin position="223"/>
        <end position="245"/>
    </location>
</feature>
<evidence type="ECO:0000256" key="6">
    <source>
        <dbReference type="SAM" id="Phobius"/>
    </source>
</evidence>
<feature type="transmembrane region" description="Helical" evidence="6">
    <location>
        <begin position="291"/>
        <end position="311"/>
    </location>
</feature>
<name>A0A4V2UQ07_9FIRM</name>
<reference evidence="11 12" key="2">
    <citation type="submission" date="2019-03" db="EMBL/GenBank/DDBJ databases">
        <title>Genomic Encyclopedia of Type Strains, Phase IV (KMG-IV): sequencing the most valuable type-strain genomes for metagenomic binning, comparative biology and taxonomic classification.</title>
        <authorList>
            <person name="Goeker M."/>
        </authorList>
    </citation>
    <scope>NUCLEOTIDE SEQUENCE [LARGE SCALE GENOMIC DNA]</scope>
    <source>
        <strain evidence="11 12">DSM 103426</strain>
    </source>
</reference>
<evidence type="ECO:0000313" key="13">
    <source>
        <dbReference type="Proteomes" id="UP000702954"/>
    </source>
</evidence>
<evidence type="ECO:0000313" key="10">
    <source>
        <dbReference type="EMBL" id="GBU05620.1"/>
    </source>
</evidence>
<keyword evidence="3 6" id="KW-0812">Transmembrane</keyword>
<evidence type="ECO:0000259" key="8">
    <source>
        <dbReference type="Pfam" id="PF12706"/>
    </source>
</evidence>
<dbReference type="PANTHER" id="PTHR30619:SF7">
    <property type="entry name" value="BETA-LACTAMASE DOMAIN PROTEIN"/>
    <property type="match status" value="1"/>
</dbReference>
<dbReference type="NCBIfam" id="TIGR00361">
    <property type="entry name" value="ComEC_Rec2"/>
    <property type="match status" value="1"/>
</dbReference>
<dbReference type="Pfam" id="PF13567">
    <property type="entry name" value="DUF4131"/>
    <property type="match status" value="1"/>
</dbReference>
<dbReference type="CDD" id="cd07731">
    <property type="entry name" value="ComA-like_MBL-fold"/>
    <property type="match status" value="1"/>
</dbReference>